<dbReference type="PIR" id="G70456">
    <property type="entry name" value="G70456"/>
</dbReference>
<evidence type="ECO:0000256" key="1">
    <source>
        <dbReference type="ARBA" id="ARBA00022563"/>
    </source>
</evidence>
<dbReference type="GO" id="GO:0006730">
    <property type="term" value="P:one-carbon metabolic process"/>
    <property type="evidence" value="ECO:0007669"/>
    <property type="project" value="UniProtKB-KW"/>
</dbReference>
<dbReference type="AlphaFoldDB" id="O67681"/>
<dbReference type="NCBIfam" id="NF004684">
    <property type="entry name" value="PRK06027.1"/>
    <property type="match status" value="1"/>
</dbReference>
<dbReference type="PRINTS" id="PR01575">
    <property type="entry name" value="FFH4HYDRLASE"/>
</dbReference>
<dbReference type="InterPro" id="IPR041729">
    <property type="entry name" value="Formyl-FH4-Hydrolase_C"/>
</dbReference>
<gene>
    <name evidence="3 6" type="primary">purU</name>
    <name evidence="6" type="ordered locus">aq_1818</name>
</gene>
<dbReference type="KEGG" id="aae:aq_1818"/>
<dbReference type="InParanoid" id="O67681"/>
<dbReference type="InterPro" id="IPR002912">
    <property type="entry name" value="ACT_dom"/>
</dbReference>
<dbReference type="RefSeq" id="WP_010881184.1">
    <property type="nucleotide sequence ID" value="NC_000918.1"/>
</dbReference>
<proteinExistence type="inferred from homology"/>
<dbReference type="Gene3D" id="3.30.70.260">
    <property type="match status" value="1"/>
</dbReference>
<dbReference type="FunCoup" id="O67681">
    <property type="interactions" value="288"/>
</dbReference>
<dbReference type="EMBL" id="AE000657">
    <property type="protein sequence ID" value="AAC07636.1"/>
    <property type="molecule type" value="Genomic_DNA"/>
</dbReference>
<dbReference type="InterPro" id="IPR044074">
    <property type="entry name" value="PurU_ACT"/>
</dbReference>
<organism evidence="6 7">
    <name type="scientific">Aquifex aeolicus (strain VF5)</name>
    <dbReference type="NCBI Taxonomy" id="224324"/>
    <lineage>
        <taxon>Bacteria</taxon>
        <taxon>Pseudomonadati</taxon>
        <taxon>Aquificota</taxon>
        <taxon>Aquificia</taxon>
        <taxon>Aquificales</taxon>
        <taxon>Aquificaceae</taxon>
        <taxon>Aquifex</taxon>
    </lineage>
</organism>
<evidence type="ECO:0000256" key="2">
    <source>
        <dbReference type="ARBA" id="ARBA00022801"/>
    </source>
</evidence>
<dbReference type="PATRIC" id="fig|224324.8.peg.1404"/>
<comment type="pathway">
    <text evidence="3">Purine metabolism; IMP biosynthesis via de novo pathway; formate from 10-formyl-5,6,7,8-tetrahydrofolate: step 1/1.</text>
</comment>
<evidence type="ECO:0000313" key="7">
    <source>
        <dbReference type="Proteomes" id="UP000000798"/>
    </source>
</evidence>
<dbReference type="HOGENOM" id="CLU_038395_3_0_0"/>
<name>O67681_AQUAE</name>
<protein>
    <recommendedName>
        <fullName evidence="3 4">Formyltetrahydrofolate deformylase</fullName>
        <ecNumber evidence="3 4">3.5.1.10</ecNumber>
    </recommendedName>
    <alternativeName>
        <fullName evidence="3">Formyl-FH(4) hydrolase</fullName>
    </alternativeName>
</protein>
<dbReference type="Gene3D" id="3.40.50.170">
    <property type="entry name" value="Formyl transferase, N-terminal domain"/>
    <property type="match status" value="1"/>
</dbReference>
<dbReference type="EC" id="3.5.1.10" evidence="3 4"/>
<keyword evidence="2 3" id="KW-0378">Hydrolase</keyword>
<keyword evidence="1 3" id="KW-0554">One-carbon metabolism</keyword>
<evidence type="ECO:0000256" key="3">
    <source>
        <dbReference type="HAMAP-Rule" id="MF_01927"/>
    </source>
</evidence>
<reference evidence="6 7" key="1">
    <citation type="journal article" date="1998" name="Nature">
        <title>The complete genome of the hyperthermophilic bacterium Aquifex aeolicus.</title>
        <authorList>
            <person name="Deckert G."/>
            <person name="Warren P.V."/>
            <person name="Gaasterland T."/>
            <person name="Young W.G."/>
            <person name="Lenox A.L."/>
            <person name="Graham D.E."/>
            <person name="Overbeek R."/>
            <person name="Snead M.A."/>
            <person name="Keller M."/>
            <person name="Aujay M."/>
            <person name="Huber R."/>
            <person name="Feldman R.A."/>
            <person name="Short J.M."/>
            <person name="Olson G.J."/>
            <person name="Swanson R.V."/>
        </authorList>
    </citation>
    <scope>NUCLEOTIDE SEQUENCE [LARGE SCALE GENOMIC DNA]</scope>
    <source>
        <strain evidence="6 7">VF5</strain>
    </source>
</reference>
<dbReference type="SUPFAM" id="SSF53328">
    <property type="entry name" value="Formyltransferase"/>
    <property type="match status" value="1"/>
</dbReference>
<dbReference type="CDD" id="cd04875">
    <property type="entry name" value="ACT_F4HF-DF"/>
    <property type="match status" value="1"/>
</dbReference>
<feature type="domain" description="ACT" evidence="5">
    <location>
        <begin position="5"/>
        <end position="94"/>
    </location>
</feature>
<dbReference type="SUPFAM" id="SSF55021">
    <property type="entry name" value="ACT-like"/>
    <property type="match status" value="1"/>
</dbReference>
<dbReference type="EnsemblBacteria" id="AAC07636">
    <property type="protein sequence ID" value="AAC07636"/>
    <property type="gene ID" value="aq_1818"/>
</dbReference>
<dbReference type="InterPro" id="IPR036477">
    <property type="entry name" value="Formyl_transf_N_sf"/>
</dbReference>
<accession>O67681</accession>
<dbReference type="CDD" id="cd08648">
    <property type="entry name" value="FMT_core_Formyl-FH4-Hydrolase_C"/>
    <property type="match status" value="1"/>
</dbReference>
<dbReference type="GO" id="GO:0008864">
    <property type="term" value="F:formyltetrahydrofolate deformylase activity"/>
    <property type="evidence" value="ECO:0007669"/>
    <property type="project" value="UniProtKB-UniRule"/>
</dbReference>
<comment type="similarity">
    <text evidence="3">Belongs to the PurU family.</text>
</comment>
<evidence type="ECO:0000256" key="4">
    <source>
        <dbReference type="NCBIfam" id="TIGR00655"/>
    </source>
</evidence>
<dbReference type="PANTHER" id="PTHR42706">
    <property type="entry name" value="FORMYLTETRAHYDROFOLATE DEFORMYLASE"/>
    <property type="match status" value="1"/>
</dbReference>
<dbReference type="PROSITE" id="PS51671">
    <property type="entry name" value="ACT"/>
    <property type="match status" value="1"/>
</dbReference>
<dbReference type="InterPro" id="IPR002376">
    <property type="entry name" value="Formyl_transf_N"/>
</dbReference>
<dbReference type="Pfam" id="PF01842">
    <property type="entry name" value="ACT"/>
    <property type="match status" value="1"/>
</dbReference>
<feature type="active site" evidence="3">
    <location>
        <position position="227"/>
    </location>
</feature>
<dbReference type="Proteomes" id="UP000000798">
    <property type="component" value="Chromosome"/>
</dbReference>
<dbReference type="PANTHER" id="PTHR42706:SF1">
    <property type="entry name" value="FORMYLTETRAHYDROFOLATE DEFORMYLASE 2, MITOCHONDRIAL"/>
    <property type="match status" value="1"/>
</dbReference>
<sequence>MQNAILLVSCPDRKGLVKEISSFIADNGGNIVSFDQHIDEQTKTFLARVEWSLEDFKIPREKIENEFKKVAQKFSMNFQISFSDYVKKVAIFVSKQEHCFYDLMHRFYSGELKGEVKLVISNHEKARKTAEFFGVPFYHIPKTKENKLEAEKRELELLKEYGVELVVLARYMQILSPKFVKEYENKIINIHHSFLPAFPGAKPYERAFGKGVKIIGATAHYVTEELDEGPIIEQDVVRVSHKDSLEDFIRKGKDIEKVVLARAVKWHLEDKILVYNGKTVVFE</sequence>
<dbReference type="PIRSF" id="PIRSF036480">
    <property type="entry name" value="FormyFH4_hydr"/>
    <property type="match status" value="1"/>
</dbReference>
<dbReference type="NCBIfam" id="TIGR00655">
    <property type="entry name" value="PurU"/>
    <property type="match status" value="1"/>
</dbReference>
<dbReference type="GO" id="GO:0006189">
    <property type="term" value="P:'de novo' IMP biosynthetic process"/>
    <property type="evidence" value="ECO:0007669"/>
    <property type="project" value="UniProtKB-UniRule"/>
</dbReference>
<comment type="function">
    <text evidence="3">Catalyzes the hydrolysis of 10-formyltetrahydrofolate (formyl-FH4) to formate and tetrahydrofolate (FH4).</text>
</comment>
<dbReference type="STRING" id="224324.aq_1818"/>
<dbReference type="OrthoDB" id="9806170at2"/>
<dbReference type="InterPro" id="IPR045865">
    <property type="entry name" value="ACT-like_dom_sf"/>
</dbReference>
<dbReference type="HAMAP" id="MF_01927">
    <property type="entry name" value="PurU"/>
    <property type="match status" value="1"/>
</dbReference>
<dbReference type="InterPro" id="IPR004810">
    <property type="entry name" value="PurU"/>
</dbReference>
<dbReference type="UniPathway" id="UPA00074">
    <property type="reaction ID" value="UER00170"/>
</dbReference>
<evidence type="ECO:0000313" key="6">
    <source>
        <dbReference type="EMBL" id="AAC07636.1"/>
    </source>
</evidence>
<keyword evidence="7" id="KW-1185">Reference proteome</keyword>
<dbReference type="eggNOG" id="COG0788">
    <property type="taxonomic scope" value="Bacteria"/>
</dbReference>
<comment type="catalytic activity">
    <reaction evidence="3">
        <text>(6R)-10-formyltetrahydrofolate + H2O = (6S)-5,6,7,8-tetrahydrofolate + formate + H(+)</text>
        <dbReference type="Rhea" id="RHEA:19833"/>
        <dbReference type="ChEBI" id="CHEBI:15377"/>
        <dbReference type="ChEBI" id="CHEBI:15378"/>
        <dbReference type="ChEBI" id="CHEBI:15740"/>
        <dbReference type="ChEBI" id="CHEBI:57453"/>
        <dbReference type="ChEBI" id="CHEBI:195366"/>
        <dbReference type="EC" id="3.5.1.10"/>
    </reaction>
</comment>
<dbReference type="Pfam" id="PF00551">
    <property type="entry name" value="Formyl_trans_N"/>
    <property type="match status" value="1"/>
</dbReference>
<keyword evidence="3" id="KW-0658">Purine biosynthesis</keyword>
<evidence type="ECO:0000259" key="5">
    <source>
        <dbReference type="PROSITE" id="PS51671"/>
    </source>
</evidence>